<comment type="caution">
    <text evidence="1">The sequence shown here is derived from an EMBL/GenBank/DDBJ whole genome shotgun (WGS) entry which is preliminary data.</text>
</comment>
<protein>
    <submittedName>
        <fullName evidence="1">Unnamed protein product</fullName>
    </submittedName>
</protein>
<dbReference type="Proteomes" id="UP001165083">
    <property type="component" value="Unassembled WGS sequence"/>
</dbReference>
<evidence type="ECO:0000313" key="1">
    <source>
        <dbReference type="EMBL" id="GMF21198.1"/>
    </source>
</evidence>
<keyword evidence="2" id="KW-1185">Reference proteome</keyword>
<accession>A0A9W6TWE6</accession>
<organism evidence="1 2">
    <name type="scientific">Phytophthora lilii</name>
    <dbReference type="NCBI Taxonomy" id="2077276"/>
    <lineage>
        <taxon>Eukaryota</taxon>
        <taxon>Sar</taxon>
        <taxon>Stramenopiles</taxon>
        <taxon>Oomycota</taxon>
        <taxon>Peronosporomycetes</taxon>
        <taxon>Peronosporales</taxon>
        <taxon>Peronosporaceae</taxon>
        <taxon>Phytophthora</taxon>
    </lineage>
</organism>
<dbReference type="EMBL" id="BSXW01000400">
    <property type="protein sequence ID" value="GMF21198.1"/>
    <property type="molecule type" value="Genomic_DNA"/>
</dbReference>
<name>A0A9W6TWE6_9STRA</name>
<gene>
    <name evidence="1" type="ORF">Plil01_000834300</name>
</gene>
<sequence length="214" mass="24295">MRWQYISKEVITVGIFDDLAVVAFTIRVTDRKQQLIAILHLLLLRIDFYGWNRAIIKFVAFSSNHSRSIFAFAVQKISTSQPRHENHHKAVLRASLFRVHVVLNENAMQGITPSSGLRSRFGPYTTVPLQDGTVEVPSLSKWFDTADKSKAEREKSDTMINSFSHTTVQEKIKEVWTGLNAQGYAFNANKEDMRVQSLNMGSSDESNISRLCCV</sequence>
<evidence type="ECO:0000313" key="2">
    <source>
        <dbReference type="Proteomes" id="UP001165083"/>
    </source>
</evidence>
<reference evidence="1" key="1">
    <citation type="submission" date="2023-04" db="EMBL/GenBank/DDBJ databases">
        <title>Phytophthora lilii NBRC 32176.</title>
        <authorList>
            <person name="Ichikawa N."/>
            <person name="Sato H."/>
            <person name="Tonouchi N."/>
        </authorList>
    </citation>
    <scope>NUCLEOTIDE SEQUENCE</scope>
    <source>
        <strain evidence="1">NBRC 32176</strain>
    </source>
</reference>
<proteinExistence type="predicted"/>
<dbReference type="AlphaFoldDB" id="A0A9W6TWE6"/>